<proteinExistence type="predicted"/>
<accession>A0A073AWE5</accession>
<sequence length="103" mass="9536">MTAATAAAALVFASPAVAMDKGGHKHKDTDITASFESTGGAGGAGGAADDADAEANCLIPIGASVGAILAGSGDVSQCQAEADSEGGNGGDGGDAETAVGNRG</sequence>
<feature type="region of interest" description="Disordered" evidence="1">
    <location>
        <begin position="20"/>
        <end position="49"/>
    </location>
</feature>
<dbReference type="RefSeq" id="WP_029720419.1">
    <property type="nucleotide sequence ID" value="NZ_JAJUIW010000035.1"/>
</dbReference>
<organism evidence="3 4">
    <name type="scientific">Saccharopolyspora rectivirgula</name>
    <dbReference type="NCBI Taxonomy" id="28042"/>
    <lineage>
        <taxon>Bacteria</taxon>
        <taxon>Bacillati</taxon>
        <taxon>Actinomycetota</taxon>
        <taxon>Actinomycetes</taxon>
        <taxon>Pseudonocardiales</taxon>
        <taxon>Pseudonocardiaceae</taxon>
        <taxon>Saccharopolyspora</taxon>
    </lineage>
</organism>
<evidence type="ECO:0000313" key="4">
    <source>
        <dbReference type="Proteomes" id="UP000031419"/>
    </source>
</evidence>
<feature type="signal peptide" evidence="2">
    <location>
        <begin position="1"/>
        <end position="18"/>
    </location>
</feature>
<evidence type="ECO:0008006" key="5">
    <source>
        <dbReference type="Google" id="ProtNLM"/>
    </source>
</evidence>
<reference evidence="3 4" key="1">
    <citation type="submission" date="2014-06" db="EMBL/GenBank/DDBJ databases">
        <title>Saccharopolyspora rectivirgula DSM-43113 Genome sequencing.</title>
        <authorList>
            <person name="Barrera C."/>
            <person name="Millon L."/>
            <person name="Rognon B."/>
            <person name="Zaugg C."/>
            <person name="Monod M."/>
        </authorList>
    </citation>
    <scope>NUCLEOTIDE SEQUENCE [LARGE SCALE GENOMIC DNA]</scope>
    <source>
        <strain evidence="3 4">DSM 43113</strain>
    </source>
</reference>
<keyword evidence="4" id="KW-1185">Reference proteome</keyword>
<evidence type="ECO:0000313" key="3">
    <source>
        <dbReference type="EMBL" id="KEI43621.1"/>
    </source>
</evidence>
<dbReference type="Proteomes" id="UP000031419">
    <property type="component" value="Unassembled WGS sequence"/>
</dbReference>
<evidence type="ECO:0000256" key="1">
    <source>
        <dbReference type="SAM" id="MobiDB-lite"/>
    </source>
</evidence>
<keyword evidence="2" id="KW-0732">Signal</keyword>
<gene>
    <name evidence="3" type="ORF">GU90_14910</name>
</gene>
<evidence type="ECO:0000256" key="2">
    <source>
        <dbReference type="SAM" id="SignalP"/>
    </source>
</evidence>
<dbReference type="AlphaFoldDB" id="A0A073AWE5"/>
<name>A0A073AWE5_9PSEU</name>
<feature type="chain" id="PRO_5001686891" description="DUF320 domain-containing protein" evidence="2">
    <location>
        <begin position="19"/>
        <end position="103"/>
    </location>
</feature>
<dbReference type="EMBL" id="JNVU01000037">
    <property type="protein sequence ID" value="KEI43621.1"/>
    <property type="molecule type" value="Genomic_DNA"/>
</dbReference>
<comment type="caution">
    <text evidence="3">The sequence shown here is derived from an EMBL/GenBank/DDBJ whole genome shotgun (WGS) entry which is preliminary data.</text>
</comment>
<protein>
    <recommendedName>
        <fullName evidence="5">DUF320 domain-containing protein</fullName>
    </recommendedName>
</protein>
<feature type="region of interest" description="Disordered" evidence="1">
    <location>
        <begin position="74"/>
        <end position="103"/>
    </location>
</feature>